<reference evidence="1 2" key="2">
    <citation type="submission" date="2018-11" db="EMBL/GenBank/DDBJ databases">
        <authorList>
            <consortium name="Pathogen Informatics"/>
        </authorList>
    </citation>
    <scope>NUCLEOTIDE SEQUENCE [LARGE SCALE GENOMIC DNA]</scope>
</reference>
<dbReference type="EMBL" id="UZAG01016344">
    <property type="protein sequence ID" value="VDO27738.1"/>
    <property type="molecule type" value="Genomic_DNA"/>
</dbReference>
<dbReference type="WBParaSite" id="BTMF_0001026901-mRNA-1">
    <property type="protein sequence ID" value="BTMF_0001026901-mRNA-1"/>
    <property type="gene ID" value="BTMF_0001026901"/>
</dbReference>
<sequence length="38" mass="4341">MLLHIGYTIYELLERSYGTSCTTFNLITLGFLYVPAII</sequence>
<proteinExistence type="predicted"/>
<evidence type="ECO:0000313" key="3">
    <source>
        <dbReference type="WBParaSite" id="BTMF_0001026901-mRNA-1"/>
    </source>
</evidence>
<evidence type="ECO:0000313" key="2">
    <source>
        <dbReference type="Proteomes" id="UP000280834"/>
    </source>
</evidence>
<dbReference type="Proteomes" id="UP000280834">
    <property type="component" value="Unassembled WGS sequence"/>
</dbReference>
<dbReference type="AlphaFoldDB" id="A0A0R3QRD4"/>
<protein>
    <submittedName>
        <fullName evidence="3">Ion_trans_2 domain-containing protein</fullName>
    </submittedName>
</protein>
<reference evidence="3" key="1">
    <citation type="submission" date="2017-02" db="UniProtKB">
        <authorList>
            <consortium name="WormBaseParasite"/>
        </authorList>
    </citation>
    <scope>IDENTIFICATION</scope>
</reference>
<accession>A0A0R3QRD4</accession>
<evidence type="ECO:0000313" key="1">
    <source>
        <dbReference type="EMBL" id="VDO27738.1"/>
    </source>
</evidence>
<organism evidence="3">
    <name type="scientific">Brugia timori</name>
    <dbReference type="NCBI Taxonomy" id="42155"/>
    <lineage>
        <taxon>Eukaryota</taxon>
        <taxon>Metazoa</taxon>
        <taxon>Ecdysozoa</taxon>
        <taxon>Nematoda</taxon>
        <taxon>Chromadorea</taxon>
        <taxon>Rhabditida</taxon>
        <taxon>Spirurina</taxon>
        <taxon>Spiruromorpha</taxon>
        <taxon>Filarioidea</taxon>
        <taxon>Onchocercidae</taxon>
        <taxon>Brugia</taxon>
    </lineage>
</organism>
<keyword evidence="2" id="KW-1185">Reference proteome</keyword>
<gene>
    <name evidence="1" type="ORF">BTMF_LOCUS8320</name>
</gene>
<name>A0A0R3QRD4_9BILA</name>